<reference evidence="2" key="1">
    <citation type="journal article" date="2024" name="Proc. Natl. Acad. Sci. U.S.A.">
        <title>Extraordinary preservation of gene collinearity over three hundred million years revealed in homosporous lycophytes.</title>
        <authorList>
            <person name="Li C."/>
            <person name="Wickell D."/>
            <person name="Kuo L.Y."/>
            <person name="Chen X."/>
            <person name="Nie B."/>
            <person name="Liao X."/>
            <person name="Peng D."/>
            <person name="Ji J."/>
            <person name="Jenkins J."/>
            <person name="Williams M."/>
            <person name="Shu S."/>
            <person name="Plott C."/>
            <person name="Barry K."/>
            <person name="Rajasekar S."/>
            <person name="Grimwood J."/>
            <person name="Han X."/>
            <person name="Sun S."/>
            <person name="Hou Z."/>
            <person name="He W."/>
            <person name="Dai G."/>
            <person name="Sun C."/>
            <person name="Schmutz J."/>
            <person name="Leebens-Mack J.H."/>
            <person name="Li F.W."/>
            <person name="Wang L."/>
        </authorList>
    </citation>
    <scope>NUCLEOTIDE SEQUENCE [LARGE SCALE GENOMIC DNA]</scope>
    <source>
        <strain evidence="2">cv. PW_Plant_1</strain>
    </source>
</reference>
<gene>
    <name evidence="1" type="ORF">O6H91_11G079700</name>
</gene>
<keyword evidence="2" id="KW-1185">Reference proteome</keyword>
<proteinExistence type="predicted"/>
<evidence type="ECO:0000313" key="2">
    <source>
        <dbReference type="Proteomes" id="UP001162992"/>
    </source>
</evidence>
<comment type="caution">
    <text evidence="1">The sequence shown here is derived from an EMBL/GenBank/DDBJ whole genome shotgun (WGS) entry which is preliminary data.</text>
</comment>
<name>A0ACC2CAY8_DIPCM</name>
<dbReference type="EMBL" id="CM055102">
    <property type="protein sequence ID" value="KAJ7539178.1"/>
    <property type="molecule type" value="Genomic_DNA"/>
</dbReference>
<accession>A0ACC2CAY8</accession>
<evidence type="ECO:0000313" key="1">
    <source>
        <dbReference type="EMBL" id="KAJ7539178.1"/>
    </source>
</evidence>
<organism evidence="1 2">
    <name type="scientific">Diphasiastrum complanatum</name>
    <name type="common">Issler's clubmoss</name>
    <name type="synonym">Lycopodium complanatum</name>
    <dbReference type="NCBI Taxonomy" id="34168"/>
    <lineage>
        <taxon>Eukaryota</taxon>
        <taxon>Viridiplantae</taxon>
        <taxon>Streptophyta</taxon>
        <taxon>Embryophyta</taxon>
        <taxon>Tracheophyta</taxon>
        <taxon>Lycopodiopsida</taxon>
        <taxon>Lycopodiales</taxon>
        <taxon>Lycopodiaceae</taxon>
        <taxon>Lycopodioideae</taxon>
        <taxon>Diphasiastrum</taxon>
    </lineage>
</organism>
<protein>
    <submittedName>
        <fullName evidence="1">Uncharacterized protein</fullName>
    </submittedName>
</protein>
<dbReference type="Proteomes" id="UP001162992">
    <property type="component" value="Chromosome 11"/>
</dbReference>
<sequence length="445" mass="50367">MPELLRSSLARYVGSVDLPSARTNGGLFSVFCNLPDSRHSRTNGRLLLGVFCKLPADSSPSREDGSISQRKSLDPQQLKAENGRAFPSWHQASTQELLELLLGIPDWADAQKERGMSSRRAFYTNEDWLRHRSCERHARHLLSSLSSRVIISLIPPVFTVTAISIALVIYNSLVIAGWLPSFMPLLHAPSLPYELTAPALALLLVFRTDASYSRYDEARKTWTKVISSTKDLARQSTAWINNPKDRILKNELLQYVMAFPVALKCYLIHGSDFTEDLKNLLDEEDLAFVLRSKHRPNCILQLIFQSIEQVELDDSQRSLLDANITNFNDSISICERLVRTPIPLSYTRLTSRFLVVWHLTLPIVLWDECNWLVIPATFFSAAALFCIEEVGVLIEEPFPILPLDRMCTAAHNNIRELVQLQSSTRQYFQNKYSVQKAGAHNGAGR</sequence>